<dbReference type="Proteomes" id="UP000319769">
    <property type="component" value="Unassembled WGS sequence"/>
</dbReference>
<evidence type="ECO:0000256" key="1">
    <source>
        <dbReference type="ARBA" id="ARBA00006432"/>
    </source>
</evidence>
<evidence type="ECO:0000256" key="2">
    <source>
        <dbReference type="ARBA" id="ARBA00022598"/>
    </source>
</evidence>
<dbReference type="InterPro" id="IPR020845">
    <property type="entry name" value="AMP-binding_CS"/>
</dbReference>
<feature type="domain" description="AMP-dependent synthetase/ligase" evidence="3">
    <location>
        <begin position="9"/>
        <end position="380"/>
    </location>
</feature>
<dbReference type="GO" id="GO:0006631">
    <property type="term" value="P:fatty acid metabolic process"/>
    <property type="evidence" value="ECO:0007669"/>
    <property type="project" value="TreeGrafter"/>
</dbReference>
<protein>
    <submittedName>
        <fullName evidence="5">AMP-binding protein</fullName>
    </submittedName>
</protein>
<dbReference type="PANTHER" id="PTHR43201:SF5">
    <property type="entry name" value="MEDIUM-CHAIN ACYL-COA LIGASE ACSF2, MITOCHONDRIAL"/>
    <property type="match status" value="1"/>
</dbReference>
<evidence type="ECO:0000313" key="6">
    <source>
        <dbReference type="Proteomes" id="UP000319769"/>
    </source>
</evidence>
<keyword evidence="2" id="KW-0436">Ligase</keyword>
<comment type="similarity">
    <text evidence="1">Belongs to the ATP-dependent AMP-binding enzyme family.</text>
</comment>
<dbReference type="Pfam" id="PF13193">
    <property type="entry name" value="AMP-binding_C"/>
    <property type="match status" value="1"/>
</dbReference>
<keyword evidence="6" id="KW-1185">Reference proteome</keyword>
<dbReference type="PANTHER" id="PTHR43201">
    <property type="entry name" value="ACYL-COA SYNTHETASE"/>
    <property type="match status" value="1"/>
</dbReference>
<dbReference type="Pfam" id="PF00501">
    <property type="entry name" value="AMP-binding"/>
    <property type="match status" value="1"/>
</dbReference>
<dbReference type="AlphaFoldDB" id="A0A5N0V1A0"/>
<organism evidence="5 6">
    <name type="scientific">Amycolatopsis acidicola</name>
    <dbReference type="NCBI Taxonomy" id="2596893"/>
    <lineage>
        <taxon>Bacteria</taxon>
        <taxon>Bacillati</taxon>
        <taxon>Actinomycetota</taxon>
        <taxon>Actinomycetes</taxon>
        <taxon>Pseudonocardiales</taxon>
        <taxon>Pseudonocardiaceae</taxon>
        <taxon>Amycolatopsis</taxon>
    </lineage>
</organism>
<evidence type="ECO:0000259" key="3">
    <source>
        <dbReference type="Pfam" id="PF00501"/>
    </source>
</evidence>
<accession>A0A5N0V1A0</accession>
<dbReference type="RefSeq" id="WP_144747591.1">
    <property type="nucleotide sequence ID" value="NZ_VMNW02000030.1"/>
</dbReference>
<dbReference type="Gene3D" id="3.40.50.12780">
    <property type="entry name" value="N-terminal domain of ligase-like"/>
    <property type="match status" value="1"/>
</dbReference>
<dbReference type="GO" id="GO:0031956">
    <property type="term" value="F:medium-chain fatty acid-CoA ligase activity"/>
    <property type="evidence" value="ECO:0007669"/>
    <property type="project" value="TreeGrafter"/>
</dbReference>
<dbReference type="PROSITE" id="PS00455">
    <property type="entry name" value="AMP_BINDING"/>
    <property type="match status" value="1"/>
</dbReference>
<feature type="domain" description="AMP-binding enzyme C-terminal" evidence="4">
    <location>
        <begin position="430"/>
        <end position="505"/>
    </location>
</feature>
<comment type="caution">
    <text evidence="5">The sequence shown here is derived from an EMBL/GenBank/DDBJ whole genome shotgun (WGS) entry which is preliminary data.</text>
</comment>
<evidence type="ECO:0000313" key="5">
    <source>
        <dbReference type="EMBL" id="KAA9159372.1"/>
    </source>
</evidence>
<sequence length="523" mass="57333">MVNIGRIPEKWAALTPRRDAIVDAPGQRRIDWRSLDERVRRLANGLSSERDGGLGLAKGDRVAILAKNSIEYQELYYAAGRAGLVAQPLNWRLGVPELVKIVADAAPKALIASDEWLDTAKQLQAAVDVPNWLQFGSSGDGSYEDLLARSSTDEPARSASTGDADPFFILYTGGTTGESKGALHSHTSVSFGMLNQTVAERIVATDVYMLTGQMYHIPVVLSMNYMRHGCPLVLMNFEAKTALELIEEEKVSAFLGITTMLNWMMAVPGFSSYDISSLRNIQYGGGPMPSAVVKAALDNFPCTLIQGYGQTEGTTMCFLSQEDHHDAVRGIHPERLMSCGREGFVTNVRIVDPDGNEVPKDGKTPGEIVVRSEANMMGYLNRPDLTAATLRDGWMWTGDVATWDADSYVFIVDRAKDMIISGGENIYSIQVEEAVNQHPSVLECAVIGVPDDEWGETVKAFVVLKPETTATESDIIDTARQHLASYQKPRSVEFVDALPKAPTGKILKRDLRAPYWADRGRSV</sequence>
<dbReference type="SUPFAM" id="SSF56801">
    <property type="entry name" value="Acetyl-CoA synthetase-like"/>
    <property type="match status" value="1"/>
</dbReference>
<dbReference type="FunFam" id="3.30.300.30:FF:000008">
    <property type="entry name" value="2,3-dihydroxybenzoate-AMP ligase"/>
    <property type="match status" value="1"/>
</dbReference>
<dbReference type="OrthoDB" id="3172305at2"/>
<dbReference type="InterPro" id="IPR000873">
    <property type="entry name" value="AMP-dep_synth/lig_dom"/>
</dbReference>
<dbReference type="InterPro" id="IPR025110">
    <property type="entry name" value="AMP-bd_C"/>
</dbReference>
<reference evidence="5" key="1">
    <citation type="submission" date="2019-09" db="EMBL/GenBank/DDBJ databases">
        <authorList>
            <person name="Teo W.F.A."/>
            <person name="Duangmal K."/>
        </authorList>
    </citation>
    <scope>NUCLEOTIDE SEQUENCE [LARGE SCALE GENOMIC DNA]</scope>
    <source>
        <strain evidence="5">K81G1</strain>
    </source>
</reference>
<dbReference type="EMBL" id="VMNW02000030">
    <property type="protein sequence ID" value="KAA9159372.1"/>
    <property type="molecule type" value="Genomic_DNA"/>
</dbReference>
<dbReference type="InterPro" id="IPR045851">
    <property type="entry name" value="AMP-bd_C_sf"/>
</dbReference>
<gene>
    <name evidence="5" type="ORF">FPZ12_020960</name>
</gene>
<proteinExistence type="inferred from homology"/>
<dbReference type="InterPro" id="IPR042099">
    <property type="entry name" value="ANL_N_sf"/>
</dbReference>
<dbReference type="Gene3D" id="3.30.300.30">
    <property type="match status" value="1"/>
</dbReference>
<evidence type="ECO:0000259" key="4">
    <source>
        <dbReference type="Pfam" id="PF13193"/>
    </source>
</evidence>
<name>A0A5N0V1A0_9PSEU</name>